<feature type="compositionally biased region" description="Acidic residues" evidence="4">
    <location>
        <begin position="1153"/>
        <end position="1172"/>
    </location>
</feature>
<keyword evidence="3" id="KW-0539">Nucleus</keyword>
<dbReference type="Gene3D" id="1.25.10.10">
    <property type="entry name" value="Leucine-rich Repeat Variant"/>
    <property type="match status" value="2"/>
</dbReference>
<accession>A0A812BB67</accession>
<sequence length="1294" mass="144852">MRTHKKKRTHNNRNKANKNVSKRWKKGHSCSSNPQYNEHRQKAGMGYTTSGKSTLTAAALAKLNANNEQMSVEGSEFDATSIGGNTFKTFATNFTECTNVTFNQIHRLWTSNSALHKEMLAVLAAVTEVIKENGGKESETEYFAALITALDTMNTEDSLTAATYLLSLVISKVPDAVLQKRFSDVSKKLLDLLVKNANSESTSLIKSLLRCLAALLSAQDISIWEASSTKQIYLGILAFITHNKPKVRKTSHESVELILKSSALMKSEKAPSCHPMASFTAKHCIQRIEENGAGTDAIGTLHVLALVKKIFGVLHQNDIQAMCETILKIMTLATPMVVACCMQALYGLVSTSPKLSNLGTKLNAQIITALYDYQPLETDIQPTRAWLSVMEKSVISLCRQDIDLGEHHLPKIFTLTMKYLMTEHTQLHQAAANCMKVLLQECVAHIQEEKLTSAANGSCVQQIVKTLSSGLTYQYHAAWKSVISVLAVMLQVIGKPCQQLMKPALTFLADMRESQNFTFNAEVESAIGTAIQSMGPRNVLSVIPLKITGDGTDLDFPRSWLMPVLEKHISNTELGFFVNYFLPLAKKLDEKSAQFKAEDNLVAAKSYEAVVLQIWSLLPSFCDQPTDVTVSFKAIARTLGITLTEKPSLRNSILSALRKIIYTNLDKDDDNVKEIGRFAKNFLPIFFNLLIDYAINANENPLQVTVFETIKAYVQIADKKLLEDYTETSLKRFNDSECTKTKKAVLLDLCICTVHAATVSQVKELFKLATDNFQNTDHTLQKKSYRILEMICGSDSEACSEFVNQEVLLIQQTLLNSLSSSSPSSKAPRLRCLIHIVKKLKSTETEFLKVTIPEAILCTRDVGIKARQAAYTLLVEIGKTFIRFENSDEDHEDAITEYFKLIFEGLALSPTVISATLLAMTRIMYEFKDIINLSLLDSLLEHCCVLLVSKSREIVKSALSFLQVLLSSFPDYQLGCHLDRLILTLTAMKEDARHHFRFRTKMIYARLIRKFGYQIIYNKCPDNVKKVLANIQKAEKRKKRKKSKSHDDDDDEEVDEVELSAPVESVEDVLKTIDPDLEDDDDSKEQKKKARNKKSKPGGQAWLQENTSENITDFMDISASRSVTTTKPSKASNKTSKESTFKTSSDGRLLISNDDEKDEKESSEDDDDDLDEVLQSIGAKMKSDQSRKRKRQASFQEECDAPKYIAGGQGIHRPIKKPSKSQSFGTEYKSKKAGGDIKQKGKPDPYAYIQLNYQDLNKRKRAKLKGKFNGLVKSARKGAQQGSKAMKFNRKTKR</sequence>
<feature type="compositionally biased region" description="Acidic residues" evidence="4">
    <location>
        <begin position="1048"/>
        <end position="1058"/>
    </location>
</feature>
<evidence type="ECO:0000259" key="5">
    <source>
        <dbReference type="Pfam" id="PF08161"/>
    </source>
</evidence>
<feature type="region of interest" description="Disordered" evidence="4">
    <location>
        <begin position="1267"/>
        <end position="1294"/>
    </location>
</feature>
<dbReference type="PANTHER" id="PTHR48287:SF1">
    <property type="entry name" value="ARM REPEAT SUPERFAMILY PROTEIN"/>
    <property type="match status" value="1"/>
</dbReference>
<dbReference type="PANTHER" id="PTHR48287">
    <property type="entry name" value="ARM REPEAT SUPERFAMILY PROTEIN"/>
    <property type="match status" value="1"/>
</dbReference>
<feature type="compositionally biased region" description="Basic and acidic residues" evidence="4">
    <location>
        <begin position="1228"/>
        <end position="1243"/>
    </location>
</feature>
<dbReference type="InterPro" id="IPR011989">
    <property type="entry name" value="ARM-like"/>
</dbReference>
<name>A0A812BB67_ACAPH</name>
<comment type="similarity">
    <text evidence="2">Belongs to the RRP12 family.</text>
</comment>
<feature type="compositionally biased region" description="Polar residues" evidence="4">
    <location>
        <begin position="1119"/>
        <end position="1131"/>
    </location>
</feature>
<feature type="region of interest" description="Disordered" evidence="4">
    <location>
        <begin position="1035"/>
        <end position="1243"/>
    </location>
</feature>
<dbReference type="SUPFAM" id="SSF48371">
    <property type="entry name" value="ARM repeat"/>
    <property type="match status" value="1"/>
</dbReference>
<organism evidence="7 8">
    <name type="scientific">Acanthosepion pharaonis</name>
    <name type="common">Pharaoh cuttlefish</name>
    <name type="synonym">Sepia pharaonis</name>
    <dbReference type="NCBI Taxonomy" id="158019"/>
    <lineage>
        <taxon>Eukaryota</taxon>
        <taxon>Metazoa</taxon>
        <taxon>Spiralia</taxon>
        <taxon>Lophotrochozoa</taxon>
        <taxon>Mollusca</taxon>
        <taxon>Cephalopoda</taxon>
        <taxon>Coleoidea</taxon>
        <taxon>Decapodiformes</taxon>
        <taxon>Sepiida</taxon>
        <taxon>Sepiina</taxon>
        <taxon>Sepiidae</taxon>
        <taxon>Acanthosepion</taxon>
    </lineage>
</organism>
<evidence type="ECO:0000313" key="7">
    <source>
        <dbReference type="EMBL" id="CAE1176317.1"/>
    </source>
</evidence>
<dbReference type="Proteomes" id="UP000597762">
    <property type="component" value="Unassembled WGS sequence"/>
</dbReference>
<gene>
    <name evidence="7" type="ORF">SPHA_14090</name>
</gene>
<dbReference type="InterPro" id="IPR012978">
    <property type="entry name" value="HEAT_RRP12"/>
</dbReference>
<feature type="domain" description="RRP12 N-terminal HEAT" evidence="6">
    <location>
        <begin position="103"/>
        <end position="352"/>
    </location>
</feature>
<feature type="domain" description="RRP12 HEAT" evidence="5">
    <location>
        <begin position="423"/>
        <end position="689"/>
    </location>
</feature>
<dbReference type="InterPro" id="IPR052087">
    <property type="entry name" value="RRP12"/>
</dbReference>
<keyword evidence="8" id="KW-1185">Reference proteome</keyword>
<dbReference type="InterPro" id="IPR057860">
    <property type="entry name" value="HEAT_RRP12_N"/>
</dbReference>
<evidence type="ECO:0000259" key="6">
    <source>
        <dbReference type="Pfam" id="PF25772"/>
    </source>
</evidence>
<dbReference type="Pfam" id="PF25772">
    <property type="entry name" value="HEAT_RRP12_N"/>
    <property type="match status" value="1"/>
</dbReference>
<proteinExistence type="inferred from homology"/>
<dbReference type="Pfam" id="PF08161">
    <property type="entry name" value="RRP12_HEAT"/>
    <property type="match status" value="1"/>
</dbReference>
<dbReference type="EMBL" id="CAHIKZ030000479">
    <property type="protein sequence ID" value="CAE1176317.1"/>
    <property type="molecule type" value="Genomic_DNA"/>
</dbReference>
<protein>
    <submittedName>
        <fullName evidence="7">RRP12</fullName>
    </submittedName>
</protein>
<evidence type="ECO:0000256" key="2">
    <source>
        <dbReference type="ARBA" id="ARBA00007690"/>
    </source>
</evidence>
<dbReference type="InterPro" id="IPR016024">
    <property type="entry name" value="ARM-type_fold"/>
</dbReference>
<reference evidence="7" key="1">
    <citation type="submission" date="2021-01" db="EMBL/GenBank/DDBJ databases">
        <authorList>
            <person name="Li R."/>
            <person name="Bekaert M."/>
        </authorList>
    </citation>
    <scope>NUCLEOTIDE SEQUENCE</scope>
    <source>
        <strain evidence="7">Farmed</strain>
    </source>
</reference>
<feature type="compositionally biased region" description="Basic residues" evidence="4">
    <location>
        <begin position="1035"/>
        <end position="1044"/>
    </location>
</feature>
<evidence type="ECO:0000256" key="3">
    <source>
        <dbReference type="ARBA" id="ARBA00023242"/>
    </source>
</evidence>
<feature type="compositionally biased region" description="Basic residues" evidence="4">
    <location>
        <begin position="1"/>
        <end position="28"/>
    </location>
</feature>
<comment type="subcellular location">
    <subcellularLocation>
        <location evidence="1">Nucleus</location>
    </subcellularLocation>
</comment>
<comment type="caution">
    <text evidence="7">The sequence shown here is derived from an EMBL/GenBank/DDBJ whole genome shotgun (WGS) entry which is preliminary data.</text>
</comment>
<dbReference type="OrthoDB" id="2192888at2759"/>
<feature type="compositionally biased region" description="Basic residues" evidence="4">
    <location>
        <begin position="1086"/>
        <end position="1096"/>
    </location>
</feature>
<evidence type="ECO:0000256" key="1">
    <source>
        <dbReference type="ARBA" id="ARBA00004123"/>
    </source>
</evidence>
<evidence type="ECO:0000313" key="8">
    <source>
        <dbReference type="Proteomes" id="UP000597762"/>
    </source>
</evidence>
<feature type="region of interest" description="Disordered" evidence="4">
    <location>
        <begin position="1"/>
        <end position="39"/>
    </location>
</feature>
<dbReference type="GO" id="GO:0005634">
    <property type="term" value="C:nucleus"/>
    <property type="evidence" value="ECO:0007669"/>
    <property type="project" value="UniProtKB-SubCell"/>
</dbReference>
<evidence type="ECO:0000256" key="4">
    <source>
        <dbReference type="SAM" id="MobiDB-lite"/>
    </source>
</evidence>